<dbReference type="Proteomes" id="UP000245462">
    <property type="component" value="Unassembled WGS sequence"/>
</dbReference>
<organism evidence="2 3">
    <name type="scientific">Porphyromonas loveana</name>
    <dbReference type="NCBI Taxonomy" id="1884669"/>
    <lineage>
        <taxon>Bacteria</taxon>
        <taxon>Pseudomonadati</taxon>
        <taxon>Bacteroidota</taxon>
        <taxon>Bacteroidia</taxon>
        <taxon>Bacteroidales</taxon>
        <taxon>Porphyromonadaceae</taxon>
        <taxon>Porphyromonas</taxon>
    </lineage>
</organism>
<dbReference type="GO" id="GO:0016810">
    <property type="term" value="F:hydrolase activity, acting on carbon-nitrogen (but not peptide) bonds"/>
    <property type="evidence" value="ECO:0007669"/>
    <property type="project" value="InterPro"/>
</dbReference>
<dbReference type="InterPro" id="IPR011330">
    <property type="entry name" value="Glyco_hydro/deAcase_b/a-brl"/>
</dbReference>
<dbReference type="GO" id="GO:0005975">
    <property type="term" value="P:carbohydrate metabolic process"/>
    <property type="evidence" value="ECO:0007669"/>
    <property type="project" value="InterPro"/>
</dbReference>
<dbReference type="OrthoDB" id="9806342at2"/>
<dbReference type="RefSeq" id="WP_116678984.1">
    <property type="nucleotide sequence ID" value="NZ_QEKY01000005.1"/>
</dbReference>
<evidence type="ECO:0000313" key="3">
    <source>
        <dbReference type="Proteomes" id="UP000245462"/>
    </source>
</evidence>
<dbReference type="Pfam" id="PF01522">
    <property type="entry name" value="Polysacc_deac_1"/>
    <property type="match status" value="1"/>
</dbReference>
<comment type="caution">
    <text evidence="2">The sequence shown here is derived from an EMBL/GenBank/DDBJ whole genome shotgun (WGS) entry which is preliminary data.</text>
</comment>
<dbReference type="InterPro" id="IPR045235">
    <property type="entry name" value="PuuE_HpPgdA-like"/>
</dbReference>
<gene>
    <name evidence="2" type="ORF">C7382_10563</name>
</gene>
<reference evidence="2 3" key="1">
    <citation type="submission" date="2018-04" db="EMBL/GenBank/DDBJ databases">
        <title>Genomic Encyclopedia of Type Strains, Phase IV (KMG-IV): sequencing the most valuable type-strain genomes for metagenomic binning, comparative biology and taxonomic classification.</title>
        <authorList>
            <person name="Goeker M."/>
        </authorList>
    </citation>
    <scope>NUCLEOTIDE SEQUENCE [LARGE SCALE GENOMIC DNA]</scope>
    <source>
        <strain evidence="2 3">DSM 28520</strain>
    </source>
</reference>
<accession>A0A2U1FJ35</accession>
<dbReference type="GeneID" id="94550431"/>
<dbReference type="EMBL" id="QEKY01000005">
    <property type="protein sequence ID" value="PVZ12176.1"/>
    <property type="molecule type" value="Genomic_DNA"/>
</dbReference>
<dbReference type="Gene3D" id="3.20.20.370">
    <property type="entry name" value="Glycoside hydrolase/deacetylase"/>
    <property type="match status" value="1"/>
</dbReference>
<protein>
    <submittedName>
        <fullName evidence="2">Polysaccharide deacetylase</fullName>
    </submittedName>
</protein>
<proteinExistence type="predicted"/>
<dbReference type="InterPro" id="IPR002509">
    <property type="entry name" value="NODB_dom"/>
</dbReference>
<evidence type="ECO:0000313" key="2">
    <source>
        <dbReference type="EMBL" id="PVZ12176.1"/>
    </source>
</evidence>
<dbReference type="AlphaFoldDB" id="A0A2U1FJ35"/>
<keyword evidence="3" id="KW-1185">Reference proteome</keyword>
<feature type="domain" description="NodB homology" evidence="1">
    <location>
        <begin position="34"/>
        <end position="87"/>
    </location>
</feature>
<dbReference type="SUPFAM" id="SSF88713">
    <property type="entry name" value="Glycoside hydrolase/deacetylase"/>
    <property type="match status" value="1"/>
</dbReference>
<name>A0A2U1FJ35_9PORP</name>
<dbReference type="CDD" id="cd10941">
    <property type="entry name" value="CE4_PuuE_HpPgdA_like_2"/>
    <property type="match status" value="1"/>
</dbReference>
<evidence type="ECO:0000259" key="1">
    <source>
        <dbReference type="Pfam" id="PF01522"/>
    </source>
</evidence>
<sequence length="263" mass="30510">MVLLSFDIEEFDVPVEQGYQSFPIDQQLEISLRGTEAILNILRKKGVRATFFSTVTFWESLPKDLRNRICTDGHELASHGVFHSDFKVEHLLESRQRLNALWDGAEVRGFRMPRMMPISALEIAQAGYAYNSSLNPTFIPGRYNHFFAPRLPFSDEYGVYQLPSSVTPLLRFPLFWLSLHHLPLNLYIKMIKRTIAHDDYLNLYFHPWEFAEINKLPNCKLSYTVTHRSGEEMCHRLERIIDALLLSHHTFGTASDYISSLSD</sequence>